<dbReference type="PANTHER" id="PTHR11712">
    <property type="entry name" value="POLYKETIDE SYNTHASE-RELATED"/>
    <property type="match status" value="1"/>
</dbReference>
<dbReference type="InterPro" id="IPR020841">
    <property type="entry name" value="PKS_Beta-ketoAc_synthase_dom"/>
</dbReference>
<reference evidence="5 6" key="1">
    <citation type="journal article" date="2017" name="Water Res.">
        <title>Discovery and metagenomic analysis of an anammox bacterial enrichment related to Candidatus "Brocadia caroliniensis" in a full-scale glycerol-fed nitritation-denitritation separate centrate treatment process.</title>
        <authorList>
            <person name="Park H."/>
            <person name="Brotto A.C."/>
            <person name="van Loosdrecht M.C."/>
            <person name="Chandran K."/>
        </authorList>
    </citation>
    <scope>NUCLEOTIDE SEQUENCE [LARGE SCALE GENOMIC DNA]</scope>
    <source>
        <strain evidence="5">26THWARD</strain>
    </source>
</reference>
<dbReference type="PROSITE" id="PS52004">
    <property type="entry name" value="KS3_2"/>
    <property type="match status" value="1"/>
</dbReference>
<dbReference type="GO" id="GO:0004315">
    <property type="term" value="F:3-oxoacyl-[acyl-carrier-protein] synthase activity"/>
    <property type="evidence" value="ECO:0007669"/>
    <property type="project" value="TreeGrafter"/>
</dbReference>
<evidence type="ECO:0000256" key="1">
    <source>
        <dbReference type="ARBA" id="ARBA00008467"/>
    </source>
</evidence>
<protein>
    <recommendedName>
        <fullName evidence="4">Ketosynthase family 3 (KS3) domain-containing protein</fullName>
    </recommendedName>
</protein>
<dbReference type="InterPro" id="IPR014031">
    <property type="entry name" value="Ketoacyl_synth_C"/>
</dbReference>
<dbReference type="GO" id="GO:0006633">
    <property type="term" value="P:fatty acid biosynthetic process"/>
    <property type="evidence" value="ECO:0007669"/>
    <property type="project" value="TreeGrafter"/>
</dbReference>
<organism evidence="5 6">
    <name type="scientific">Candidatus Brocadia carolinensis</name>
    <dbReference type="NCBI Taxonomy" id="1004156"/>
    <lineage>
        <taxon>Bacteria</taxon>
        <taxon>Pseudomonadati</taxon>
        <taxon>Planctomycetota</taxon>
        <taxon>Candidatus Brocadiia</taxon>
        <taxon>Candidatus Brocadiales</taxon>
        <taxon>Candidatus Brocadiaceae</taxon>
        <taxon>Candidatus Brocadia</taxon>
    </lineage>
</organism>
<dbReference type="CDD" id="cd00834">
    <property type="entry name" value="KAS_I_II"/>
    <property type="match status" value="1"/>
</dbReference>
<dbReference type="InterPro" id="IPR000794">
    <property type="entry name" value="Beta-ketoacyl_synthase"/>
</dbReference>
<dbReference type="SUPFAM" id="SSF53901">
    <property type="entry name" value="Thiolase-like"/>
    <property type="match status" value="2"/>
</dbReference>
<accession>A0A1V4AS97</accession>
<dbReference type="InterPro" id="IPR016039">
    <property type="entry name" value="Thiolase-like"/>
</dbReference>
<evidence type="ECO:0000256" key="2">
    <source>
        <dbReference type="ARBA" id="ARBA00022679"/>
    </source>
</evidence>
<keyword evidence="2 3" id="KW-0808">Transferase</keyword>
<dbReference type="InterPro" id="IPR014030">
    <property type="entry name" value="Ketoacyl_synth_N"/>
</dbReference>
<dbReference type="STRING" id="1004156.AYP45_11435"/>
<dbReference type="EMBL" id="AYTS01000106">
    <property type="protein sequence ID" value="OOP56004.1"/>
    <property type="molecule type" value="Genomic_DNA"/>
</dbReference>
<evidence type="ECO:0000313" key="6">
    <source>
        <dbReference type="Proteomes" id="UP000189681"/>
    </source>
</evidence>
<sequence>MKKRIVVTGMGIVSPIGIGVNENWERYLSGISGIKEFETEGIDTKTYAGKVSDNELETIIPEAIKDKKDRFTLFALAAAKIALHDANIDKGFNKEKIGVFIGSAFSGLNIIEKQIKILYADGPRRVHPLLMQNNLTNAPSGEIAIEFTLQGPNIGFSSGACSGNYSIIHAFNTIQQHDVDAIVAGGTEAPLCPRVFQELKQKGSFHQTNHSLNRASCPFDIDRKGFVLSEGAGVIVLETLRSAEKRGAEIYGELIGFGASYANHEDASQQNSDFYSKVSCIKQALESASLDPANVDYIAASGISGIREDREESAVIRSVFGENASKVPVGSTKGSLGFAIGASGPIDVIFSLVSLKKQVLMQTNNLENIDPSCNSIFLLKKPEFKSINTILSNNFDYNGNNISLLFKRV</sequence>
<name>A0A1V4AS97_9BACT</name>
<gene>
    <name evidence="5" type="ORF">AYP45_11435</name>
</gene>
<evidence type="ECO:0000256" key="3">
    <source>
        <dbReference type="RuleBase" id="RU003694"/>
    </source>
</evidence>
<dbReference type="Pfam" id="PF02801">
    <property type="entry name" value="Ketoacyl-synt_C"/>
    <property type="match status" value="1"/>
</dbReference>
<dbReference type="PANTHER" id="PTHR11712:SF336">
    <property type="entry name" value="3-OXOACYL-[ACYL-CARRIER-PROTEIN] SYNTHASE, MITOCHONDRIAL"/>
    <property type="match status" value="1"/>
</dbReference>
<feature type="domain" description="Ketosynthase family 3 (KS3)" evidence="4">
    <location>
        <begin position="2"/>
        <end position="408"/>
    </location>
</feature>
<evidence type="ECO:0000313" key="5">
    <source>
        <dbReference type="EMBL" id="OOP56004.1"/>
    </source>
</evidence>
<dbReference type="Gene3D" id="3.40.47.10">
    <property type="match status" value="2"/>
</dbReference>
<comment type="caution">
    <text evidence="5">The sequence shown here is derived from an EMBL/GenBank/DDBJ whole genome shotgun (WGS) entry which is preliminary data.</text>
</comment>
<dbReference type="Proteomes" id="UP000189681">
    <property type="component" value="Unassembled WGS sequence"/>
</dbReference>
<comment type="similarity">
    <text evidence="1 3">Belongs to the thiolase-like superfamily. Beta-ketoacyl-ACP synthases family.</text>
</comment>
<proteinExistence type="inferred from homology"/>
<dbReference type="SMART" id="SM00825">
    <property type="entry name" value="PKS_KS"/>
    <property type="match status" value="1"/>
</dbReference>
<dbReference type="AlphaFoldDB" id="A0A1V4AS97"/>
<dbReference type="Pfam" id="PF00109">
    <property type="entry name" value="ketoacyl-synt"/>
    <property type="match status" value="1"/>
</dbReference>
<evidence type="ECO:0000259" key="4">
    <source>
        <dbReference type="PROSITE" id="PS52004"/>
    </source>
</evidence>